<dbReference type="STRING" id="930991.A0A0D0DI35"/>
<reference evidence="2" key="2">
    <citation type="submission" date="2015-01" db="EMBL/GenBank/DDBJ databases">
        <title>Evolutionary Origins and Diversification of the Mycorrhizal Mutualists.</title>
        <authorList>
            <consortium name="DOE Joint Genome Institute"/>
            <consortium name="Mycorrhizal Genomics Consortium"/>
            <person name="Kohler A."/>
            <person name="Kuo A."/>
            <person name="Nagy L.G."/>
            <person name="Floudas D."/>
            <person name="Copeland A."/>
            <person name="Barry K.W."/>
            <person name="Cichocki N."/>
            <person name="Veneault-Fourrey C."/>
            <person name="LaButti K."/>
            <person name="Lindquist E.A."/>
            <person name="Lipzen A."/>
            <person name="Lundell T."/>
            <person name="Morin E."/>
            <person name="Murat C."/>
            <person name="Riley R."/>
            <person name="Ohm R."/>
            <person name="Sun H."/>
            <person name="Tunlid A."/>
            <person name="Henrissat B."/>
            <person name="Grigoriev I.V."/>
            <person name="Hibbett D.S."/>
            <person name="Martin F."/>
        </authorList>
    </citation>
    <scope>NUCLEOTIDE SEQUENCE [LARGE SCALE GENOMIC DNA]</scope>
    <source>
        <strain evidence="2">Ve08.2h10</strain>
    </source>
</reference>
<evidence type="ECO:0000313" key="1">
    <source>
        <dbReference type="EMBL" id="KIK81184.1"/>
    </source>
</evidence>
<name>A0A0D0DI35_9AGAM</name>
<protein>
    <recommendedName>
        <fullName evidence="3">Retrotransposon Copia-like N-terminal domain-containing protein</fullName>
    </recommendedName>
</protein>
<organism evidence="1 2">
    <name type="scientific">Paxillus rubicundulus Ve08.2h10</name>
    <dbReference type="NCBI Taxonomy" id="930991"/>
    <lineage>
        <taxon>Eukaryota</taxon>
        <taxon>Fungi</taxon>
        <taxon>Dikarya</taxon>
        <taxon>Basidiomycota</taxon>
        <taxon>Agaricomycotina</taxon>
        <taxon>Agaricomycetes</taxon>
        <taxon>Agaricomycetidae</taxon>
        <taxon>Boletales</taxon>
        <taxon>Paxilineae</taxon>
        <taxon>Paxillaceae</taxon>
        <taxon>Paxillus</taxon>
    </lineage>
</organism>
<gene>
    <name evidence="1" type="ORF">PAXRUDRAFT_15379</name>
</gene>
<dbReference type="AlphaFoldDB" id="A0A0D0DI35"/>
<dbReference type="OrthoDB" id="2688366at2759"/>
<reference evidence="1 2" key="1">
    <citation type="submission" date="2014-04" db="EMBL/GenBank/DDBJ databases">
        <authorList>
            <consortium name="DOE Joint Genome Institute"/>
            <person name="Kuo A."/>
            <person name="Kohler A."/>
            <person name="Jargeat P."/>
            <person name="Nagy L.G."/>
            <person name="Floudas D."/>
            <person name="Copeland A."/>
            <person name="Barry K.W."/>
            <person name="Cichocki N."/>
            <person name="Veneault-Fourrey C."/>
            <person name="LaButti K."/>
            <person name="Lindquist E.A."/>
            <person name="Lipzen A."/>
            <person name="Lundell T."/>
            <person name="Morin E."/>
            <person name="Murat C."/>
            <person name="Sun H."/>
            <person name="Tunlid A."/>
            <person name="Henrissat B."/>
            <person name="Grigoriev I.V."/>
            <person name="Hibbett D.S."/>
            <person name="Martin F."/>
            <person name="Nordberg H.P."/>
            <person name="Cantor M.N."/>
            <person name="Hua S.X."/>
        </authorList>
    </citation>
    <scope>NUCLEOTIDE SEQUENCE [LARGE SCALE GENOMIC DNA]</scope>
    <source>
        <strain evidence="1 2">Ve08.2h10</strain>
    </source>
</reference>
<dbReference type="InParanoid" id="A0A0D0DI35"/>
<evidence type="ECO:0008006" key="3">
    <source>
        <dbReference type="Google" id="ProtNLM"/>
    </source>
</evidence>
<accession>A0A0D0DI35</accession>
<dbReference type="EMBL" id="KN825848">
    <property type="protein sequence ID" value="KIK81184.1"/>
    <property type="molecule type" value="Genomic_DNA"/>
</dbReference>
<proteinExistence type="predicted"/>
<dbReference type="HOGENOM" id="CLU_048314_1_0_1"/>
<keyword evidence="2" id="KW-1185">Reference proteome</keyword>
<evidence type="ECO:0000313" key="2">
    <source>
        <dbReference type="Proteomes" id="UP000054538"/>
    </source>
</evidence>
<dbReference type="Proteomes" id="UP000054538">
    <property type="component" value="Unassembled WGS sequence"/>
</dbReference>
<sequence>MGKYDHVSELTGAENYPQWRRQITLALQGEGLWQHCSNGTDISDFEEYASIKPTFANPSQPTTDEIKEMKEWIRDDAKAKEIICRKISSLVLSILDEKKSAREHAERLKDASDATHYLGAFQDARRRFVEMGATFTDDEAVFMLLEGLPKTVEWKVFKRLTMQTLSLAATTNVSPKPSTSTAPVIYPRTAPKPSSFNKVTQLLIEEANSIVGSTKLAGPGSEYANAAMTQPSAKNGGKSVITNPATGIRIHKFNTKGERCTNRVGGCVDLP</sequence>